<evidence type="ECO:0000259" key="7">
    <source>
        <dbReference type="PROSITE" id="PS50982"/>
    </source>
</evidence>
<dbReference type="Pfam" id="PF01429">
    <property type="entry name" value="MBD"/>
    <property type="match status" value="1"/>
</dbReference>
<evidence type="ECO:0000313" key="8">
    <source>
        <dbReference type="EMBL" id="KAG0491048.1"/>
    </source>
</evidence>
<feature type="region of interest" description="Disordered" evidence="6">
    <location>
        <begin position="66"/>
        <end position="154"/>
    </location>
</feature>
<dbReference type="GO" id="GO:0005634">
    <property type="term" value="C:nucleus"/>
    <property type="evidence" value="ECO:0007669"/>
    <property type="project" value="UniProtKB-SubCell"/>
</dbReference>
<dbReference type="PANTHER" id="PTHR33729">
    <property type="entry name" value="METHYL-CPG BINDING DOMAIN CONTAINING PROTEIN, EXPRESSED"/>
    <property type="match status" value="1"/>
</dbReference>
<evidence type="ECO:0000256" key="1">
    <source>
        <dbReference type="ARBA" id="ARBA00004123"/>
    </source>
</evidence>
<evidence type="ECO:0000256" key="3">
    <source>
        <dbReference type="ARBA" id="ARBA00023125"/>
    </source>
</evidence>
<evidence type="ECO:0000256" key="5">
    <source>
        <dbReference type="ARBA" id="ARBA00023242"/>
    </source>
</evidence>
<dbReference type="InterPro" id="IPR039622">
    <property type="entry name" value="MBD10/11"/>
</dbReference>
<keyword evidence="5" id="KW-0539">Nucleus</keyword>
<dbReference type="OrthoDB" id="1435582at2759"/>
<accession>A0A835VB52</accession>
<evidence type="ECO:0000313" key="9">
    <source>
        <dbReference type="Proteomes" id="UP000639772"/>
    </source>
</evidence>
<keyword evidence="3" id="KW-0238">DNA-binding</keyword>
<keyword evidence="4" id="KW-0804">Transcription</keyword>
<feature type="compositionally biased region" description="Polar residues" evidence="6">
    <location>
        <begin position="134"/>
        <end position="148"/>
    </location>
</feature>
<comment type="subcellular location">
    <subcellularLocation>
        <location evidence="1">Nucleus</location>
    </subcellularLocation>
</comment>
<dbReference type="PANTHER" id="PTHR33729:SF6">
    <property type="entry name" value="METHYL-CPG-BINDING DOMAIN-CONTAINING PROTEIN 11"/>
    <property type="match status" value="1"/>
</dbReference>
<feature type="compositionally biased region" description="Basic and acidic residues" evidence="6">
    <location>
        <begin position="254"/>
        <end position="263"/>
    </location>
</feature>
<feature type="compositionally biased region" description="Polar residues" evidence="6">
    <location>
        <begin position="318"/>
        <end position="340"/>
    </location>
</feature>
<gene>
    <name evidence="8" type="ORF">HPP92_007911</name>
</gene>
<protein>
    <recommendedName>
        <fullName evidence="7">MBD domain-containing protein</fullName>
    </recommendedName>
</protein>
<dbReference type="GO" id="GO:0003677">
    <property type="term" value="F:DNA binding"/>
    <property type="evidence" value="ECO:0007669"/>
    <property type="project" value="UniProtKB-KW"/>
</dbReference>
<feature type="compositionally biased region" description="Basic and acidic residues" evidence="6">
    <location>
        <begin position="66"/>
        <end position="77"/>
    </location>
</feature>
<feature type="domain" description="MBD" evidence="7">
    <location>
        <begin position="13"/>
        <end position="83"/>
    </location>
</feature>
<dbReference type="InterPro" id="IPR001739">
    <property type="entry name" value="Methyl_CpG_DNA-bd"/>
</dbReference>
<dbReference type="PROSITE" id="PS50982">
    <property type="entry name" value="MBD"/>
    <property type="match status" value="1"/>
</dbReference>
<comment type="caution">
    <text evidence="8">The sequence shown here is derived from an EMBL/GenBank/DDBJ whole genome shotgun (WGS) entry which is preliminary data.</text>
</comment>
<reference evidence="8 9" key="1">
    <citation type="journal article" date="2020" name="Nat. Food">
        <title>A phased Vanilla planifolia genome enables genetic improvement of flavour and production.</title>
        <authorList>
            <person name="Hasing T."/>
            <person name="Tang H."/>
            <person name="Brym M."/>
            <person name="Khazi F."/>
            <person name="Huang T."/>
            <person name="Chambers A.H."/>
        </authorList>
    </citation>
    <scope>NUCLEOTIDE SEQUENCE [LARGE SCALE GENOMIC DNA]</scope>
    <source>
        <tissue evidence="8">Leaf</tissue>
    </source>
</reference>
<keyword evidence="2" id="KW-0805">Transcription regulation</keyword>
<dbReference type="AlphaFoldDB" id="A0A835VB52"/>
<organism evidence="8 9">
    <name type="scientific">Vanilla planifolia</name>
    <name type="common">Vanilla</name>
    <dbReference type="NCBI Taxonomy" id="51239"/>
    <lineage>
        <taxon>Eukaryota</taxon>
        <taxon>Viridiplantae</taxon>
        <taxon>Streptophyta</taxon>
        <taxon>Embryophyta</taxon>
        <taxon>Tracheophyta</taxon>
        <taxon>Spermatophyta</taxon>
        <taxon>Magnoliopsida</taxon>
        <taxon>Liliopsida</taxon>
        <taxon>Asparagales</taxon>
        <taxon>Orchidaceae</taxon>
        <taxon>Vanilloideae</taxon>
        <taxon>Vanilleae</taxon>
        <taxon>Vanilla</taxon>
    </lineage>
</organism>
<sequence length="340" mass="37704">MNSSGGGVDVLGELDVTLLELPAPSGWRKTLKPKKSGTRRKNEIVFTAPSGEELVNRSQLERYLKSHPGEPALHEFDWSSSGQIRRRSARISEKAKAVAPPETKPREKRARRSAEQKIHEPEGEEATPEEFLENKQQVENPNLKNTQEPVGKDEVYEVVDMMEKVDASKNTRNDDTQTNANEADVVVSAENQQGYLVPNKDVDGSGNTTKETLPDNKIESIEIESQNGREMTAENISGQSEPMAQPGLAISEMVDIHQDRNEGSDVVATNQNQQQNEPKASRPSSESVDKLEQAQKNPVKANEGSETGFTMGKEMEQKQQSFKQHGRINAQQHLPPTLSC</sequence>
<dbReference type="SMART" id="SM00391">
    <property type="entry name" value="MBD"/>
    <property type="match status" value="1"/>
</dbReference>
<dbReference type="InterPro" id="IPR016177">
    <property type="entry name" value="DNA-bd_dom_sf"/>
</dbReference>
<dbReference type="Proteomes" id="UP000639772">
    <property type="component" value="Chromosome 3"/>
</dbReference>
<dbReference type="EMBL" id="JADCNM010000003">
    <property type="protein sequence ID" value="KAG0491048.1"/>
    <property type="molecule type" value="Genomic_DNA"/>
</dbReference>
<feature type="compositionally biased region" description="Polar residues" evidence="6">
    <location>
        <begin position="223"/>
        <end position="242"/>
    </location>
</feature>
<dbReference type="SUPFAM" id="SSF54171">
    <property type="entry name" value="DNA-binding domain"/>
    <property type="match status" value="1"/>
</dbReference>
<evidence type="ECO:0000256" key="6">
    <source>
        <dbReference type="SAM" id="MobiDB-lite"/>
    </source>
</evidence>
<feature type="region of interest" description="Disordered" evidence="6">
    <location>
        <begin position="189"/>
        <end position="340"/>
    </location>
</feature>
<evidence type="ECO:0000256" key="2">
    <source>
        <dbReference type="ARBA" id="ARBA00023015"/>
    </source>
</evidence>
<feature type="compositionally biased region" description="Polar residues" evidence="6">
    <location>
        <begin position="267"/>
        <end position="286"/>
    </location>
</feature>
<feature type="compositionally biased region" description="Acidic residues" evidence="6">
    <location>
        <begin position="122"/>
        <end position="131"/>
    </location>
</feature>
<feature type="compositionally biased region" description="Basic and acidic residues" evidence="6">
    <location>
        <begin position="112"/>
        <end position="121"/>
    </location>
</feature>
<name>A0A835VB52_VANPL</name>
<proteinExistence type="predicted"/>
<dbReference type="Gene3D" id="3.30.890.10">
    <property type="entry name" value="Methyl-cpg-binding Protein 2, Chain A"/>
    <property type="match status" value="1"/>
</dbReference>
<evidence type="ECO:0000256" key="4">
    <source>
        <dbReference type="ARBA" id="ARBA00023163"/>
    </source>
</evidence>